<evidence type="ECO:0000313" key="2">
    <source>
        <dbReference type="EMBL" id="RWR15299.1"/>
    </source>
</evidence>
<sequence>MLVMIALLSAIAAILQSMGGFLPGIGYAISPFSTAAIFLANWLFPKRGILAYLLTIVLLWIIQPSELVVFPFTTGILGVVLGLSMHFLKNRLIIVFLSGAGLTMGIQFVLSVLRFPLLGPVAETSFSLHVFVYIFIFSIVYSWVWLEASFFFMKKYIRRKK</sequence>
<feature type="transmembrane region" description="Helical" evidence="1">
    <location>
        <begin position="92"/>
        <end position="110"/>
    </location>
</feature>
<dbReference type="AlphaFoldDB" id="A0A443J4B8"/>
<keyword evidence="1" id="KW-1133">Transmembrane helix</keyword>
<feature type="transmembrane region" description="Helical" evidence="1">
    <location>
        <begin position="52"/>
        <end position="80"/>
    </location>
</feature>
<organism evidence="2 3">
    <name type="scientific">Siminovitchia fortis</name>
    <dbReference type="NCBI Taxonomy" id="254758"/>
    <lineage>
        <taxon>Bacteria</taxon>
        <taxon>Bacillati</taxon>
        <taxon>Bacillota</taxon>
        <taxon>Bacilli</taxon>
        <taxon>Bacillales</taxon>
        <taxon>Bacillaceae</taxon>
        <taxon>Siminovitchia</taxon>
    </lineage>
</organism>
<dbReference type="EMBL" id="QYTU02000001">
    <property type="protein sequence ID" value="RWR15299.1"/>
    <property type="molecule type" value="Genomic_DNA"/>
</dbReference>
<evidence type="ECO:0000313" key="3">
    <source>
        <dbReference type="Proteomes" id="UP000273811"/>
    </source>
</evidence>
<protein>
    <submittedName>
        <fullName evidence="2">Uncharacterized protein</fullName>
    </submittedName>
</protein>
<keyword evidence="1" id="KW-0472">Membrane</keyword>
<reference evidence="2" key="1">
    <citation type="submission" date="2018-12" db="EMBL/GenBank/DDBJ databases">
        <authorList>
            <person name="Sun L."/>
            <person name="Chen Z."/>
        </authorList>
    </citation>
    <scope>NUCLEOTIDE SEQUENCE [LARGE SCALE GENOMIC DNA]</scope>
    <source>
        <strain evidence="2">DSM 16012</strain>
    </source>
</reference>
<name>A0A443J4B8_9BACI</name>
<keyword evidence="1" id="KW-0812">Transmembrane</keyword>
<accession>A0A443J4B8</accession>
<dbReference type="OrthoDB" id="1906856at2"/>
<evidence type="ECO:0000256" key="1">
    <source>
        <dbReference type="SAM" id="Phobius"/>
    </source>
</evidence>
<feature type="transmembrane region" description="Helical" evidence="1">
    <location>
        <begin position="130"/>
        <end position="153"/>
    </location>
</feature>
<proteinExistence type="predicted"/>
<keyword evidence="3" id="KW-1185">Reference proteome</keyword>
<gene>
    <name evidence="2" type="ORF">D4N35_001490</name>
</gene>
<dbReference type="Proteomes" id="UP000273811">
    <property type="component" value="Unassembled WGS sequence"/>
</dbReference>
<comment type="caution">
    <text evidence="2">The sequence shown here is derived from an EMBL/GenBank/DDBJ whole genome shotgun (WGS) entry which is preliminary data.</text>
</comment>